<feature type="domain" description="Hemerythrin-like" evidence="1">
    <location>
        <begin position="69"/>
        <end position="185"/>
    </location>
</feature>
<dbReference type="CDD" id="cd12108">
    <property type="entry name" value="Hr-like"/>
    <property type="match status" value="1"/>
</dbReference>
<dbReference type="AlphaFoldDB" id="A0A086T532"/>
<accession>A0A086T532</accession>
<dbReference type="InterPro" id="IPR053206">
    <property type="entry name" value="Dimeric_xanthone_biosynth"/>
</dbReference>
<protein>
    <recommendedName>
        <fullName evidence="1">Hemerythrin-like domain-containing protein</fullName>
    </recommendedName>
</protein>
<evidence type="ECO:0000313" key="3">
    <source>
        <dbReference type="Proteomes" id="UP000029964"/>
    </source>
</evidence>
<dbReference type="InterPro" id="IPR012312">
    <property type="entry name" value="Hemerythrin-like"/>
</dbReference>
<dbReference type="OrthoDB" id="58416at2759"/>
<dbReference type="Proteomes" id="UP000029964">
    <property type="component" value="Unassembled WGS sequence"/>
</dbReference>
<dbReference type="PANTHER" id="PTHR38048:SF2">
    <property type="entry name" value="HEMERYTHRIN-LIKE DOMAIN-CONTAINING PROTEIN"/>
    <property type="match status" value="1"/>
</dbReference>
<dbReference type="EMBL" id="JPKY01000048">
    <property type="protein sequence ID" value="KFH44464.1"/>
    <property type="molecule type" value="Genomic_DNA"/>
</dbReference>
<name>A0A086T532_HAPC1</name>
<gene>
    <name evidence="2" type="ORF">ACRE_047490</name>
</gene>
<dbReference type="Pfam" id="PF01814">
    <property type="entry name" value="Hemerythrin"/>
    <property type="match status" value="1"/>
</dbReference>
<evidence type="ECO:0000259" key="1">
    <source>
        <dbReference type="Pfam" id="PF01814"/>
    </source>
</evidence>
<dbReference type="STRING" id="857340.A0A086T532"/>
<keyword evidence="3" id="KW-1185">Reference proteome</keyword>
<dbReference type="HOGENOM" id="CLU_066708_0_0_1"/>
<proteinExistence type="predicted"/>
<dbReference type="Gene3D" id="1.20.120.520">
    <property type="entry name" value="nmb1532 protein domain like"/>
    <property type="match status" value="1"/>
</dbReference>
<comment type="caution">
    <text evidence="2">The sequence shown here is derived from an EMBL/GenBank/DDBJ whole genome shotgun (WGS) entry which is preliminary data.</text>
</comment>
<sequence>MALFKASVFLAVQTLLYAIFVSRSPYTMLTTAPTKTWADGPMRLITTPQFETKQTDLFTTGATHMCLLHNAIIRGFNSIFLQAPHVQDADKADFVGYAQTWLRFVLSHHDDEERNLFPKVEEVLGDKDIWGETHEEHESFIPGLEEMGTYLSTLPSPAALSPGELIRIMDSFRAPFEHHFHHEITTIAALSSHPNAPREGTPSAAAASAIFKTWGKATVTKAGVADVVPFFLLNLDRTAEGGMWADWPPMPAPVRWGLVNVAGAWYGKRWRFASCDAGGMPRELYALGDGATA</sequence>
<dbReference type="PANTHER" id="PTHR38048">
    <property type="entry name" value="EXPRESSED PROTEIN"/>
    <property type="match status" value="1"/>
</dbReference>
<reference evidence="3" key="1">
    <citation type="journal article" date="2014" name="Genome Announc.">
        <title>Genome sequence and annotation of Acremonium chrysogenum, producer of the beta-lactam antibiotic cephalosporin C.</title>
        <authorList>
            <person name="Terfehr D."/>
            <person name="Dahlmann T.A."/>
            <person name="Specht T."/>
            <person name="Zadra I."/>
            <person name="Kuernsteiner H."/>
            <person name="Kueck U."/>
        </authorList>
    </citation>
    <scope>NUCLEOTIDE SEQUENCE [LARGE SCALE GENOMIC DNA]</scope>
    <source>
        <strain evidence="3">ATCC 11550 / CBS 779.69 / DSM 880 / IAM 14645 / JCM 23072 / IMI 49137</strain>
    </source>
</reference>
<organism evidence="2 3">
    <name type="scientific">Hapsidospora chrysogenum (strain ATCC 11550 / CBS 779.69 / DSM 880 / IAM 14645 / JCM 23072 / IMI 49137)</name>
    <name type="common">Acremonium chrysogenum</name>
    <dbReference type="NCBI Taxonomy" id="857340"/>
    <lineage>
        <taxon>Eukaryota</taxon>
        <taxon>Fungi</taxon>
        <taxon>Dikarya</taxon>
        <taxon>Ascomycota</taxon>
        <taxon>Pezizomycotina</taxon>
        <taxon>Sordariomycetes</taxon>
        <taxon>Hypocreomycetidae</taxon>
        <taxon>Hypocreales</taxon>
        <taxon>Bionectriaceae</taxon>
        <taxon>Hapsidospora</taxon>
    </lineage>
</organism>
<evidence type="ECO:0000313" key="2">
    <source>
        <dbReference type="EMBL" id="KFH44464.1"/>
    </source>
</evidence>